<evidence type="ECO:0000256" key="11">
    <source>
        <dbReference type="ARBA" id="ARBA00022989"/>
    </source>
</evidence>
<dbReference type="InterPro" id="IPR036097">
    <property type="entry name" value="HisK_dim/P_sf"/>
</dbReference>
<evidence type="ECO:0000256" key="5">
    <source>
        <dbReference type="ARBA" id="ARBA00022553"/>
    </source>
</evidence>
<dbReference type="Pfam" id="PF00512">
    <property type="entry name" value="HisKA"/>
    <property type="match status" value="1"/>
</dbReference>
<dbReference type="InterPro" id="IPR003594">
    <property type="entry name" value="HATPase_dom"/>
</dbReference>
<feature type="domain" description="Histidine kinase" evidence="16">
    <location>
        <begin position="280"/>
        <end position="490"/>
    </location>
</feature>
<keyword evidence="8" id="KW-0547">Nucleotide-binding</keyword>
<dbReference type="SMART" id="SM00387">
    <property type="entry name" value="HATPase_c"/>
    <property type="match status" value="1"/>
</dbReference>
<dbReference type="EMBL" id="DVMT01000001">
    <property type="protein sequence ID" value="HIU39673.1"/>
    <property type="molecule type" value="Genomic_DNA"/>
</dbReference>
<evidence type="ECO:0000256" key="4">
    <source>
        <dbReference type="ARBA" id="ARBA00022475"/>
    </source>
</evidence>
<feature type="coiled-coil region" evidence="14">
    <location>
        <begin position="243"/>
        <end position="270"/>
    </location>
</feature>
<dbReference type="InterPro" id="IPR036890">
    <property type="entry name" value="HATPase_C_sf"/>
</dbReference>
<feature type="transmembrane region" description="Helical" evidence="15">
    <location>
        <begin position="29"/>
        <end position="52"/>
    </location>
</feature>
<evidence type="ECO:0000256" key="14">
    <source>
        <dbReference type="SAM" id="Coils"/>
    </source>
</evidence>
<dbReference type="PROSITE" id="PS50885">
    <property type="entry name" value="HAMP"/>
    <property type="match status" value="1"/>
</dbReference>
<dbReference type="Proteomes" id="UP000824074">
    <property type="component" value="Unassembled WGS sequence"/>
</dbReference>
<sequence length="490" mass="56094">MKIKNTLKHPVEQDTFLSNKKRVSIKLKIFTFVGLFVILNIIINLLVIRISINDIYLSLEKKELKKEYSLINKNIDNESRLADIIYEANNNGIKIKLLDNDLNLLYTIFSDNMNSKFTDLDLMLLNSLKQDNNKIITLKNYKSSGYDLHLVGKTKSGYAIISTSIESLKKDAKTTVIVVLATSAITFVILLLIAYFISKVFSKKITEVKEVTDDITNLKFNKKINVKTNDELGDLFNNINLMSDHLQSNIKELEKANAKLKEDLLLKEKQEEIRKKLIANISHEFKTPLTIISGYSQLMLDDVKDPENKKNMELIISESERLSDLVHEFLELSRLESGNITLNKVDVDVKALINNELDKLSMKIKEKKIKVDTKFTGNQIINSDKKQITKVIENILTNAIKFVKGNNIIKIRTYSKDEYFYYEVYNSGDNIKDKVLENIFNSYYKDKSTRNKEGTGLGLTIVKAIVTLHEGTCEVKNVKDGVKFIIGIKK</sequence>
<dbReference type="CDD" id="cd00082">
    <property type="entry name" value="HisKA"/>
    <property type="match status" value="1"/>
</dbReference>
<gene>
    <name evidence="18" type="ORF">IAB68_00015</name>
</gene>
<protein>
    <recommendedName>
        <fullName evidence="3">histidine kinase</fullName>
        <ecNumber evidence="3">2.7.13.3</ecNumber>
    </recommendedName>
</protein>
<dbReference type="Pfam" id="PF02518">
    <property type="entry name" value="HATPase_c"/>
    <property type="match status" value="1"/>
</dbReference>
<dbReference type="Pfam" id="PF00672">
    <property type="entry name" value="HAMP"/>
    <property type="match status" value="1"/>
</dbReference>
<comment type="subcellular location">
    <subcellularLocation>
        <location evidence="2">Cell membrane</location>
        <topology evidence="2">Multi-pass membrane protein</topology>
    </subcellularLocation>
</comment>
<dbReference type="Gene3D" id="6.10.340.10">
    <property type="match status" value="1"/>
</dbReference>
<dbReference type="InterPro" id="IPR050398">
    <property type="entry name" value="HssS/ArlS-like"/>
</dbReference>
<evidence type="ECO:0000256" key="2">
    <source>
        <dbReference type="ARBA" id="ARBA00004651"/>
    </source>
</evidence>
<dbReference type="GO" id="GO:0005524">
    <property type="term" value="F:ATP binding"/>
    <property type="evidence" value="ECO:0007669"/>
    <property type="project" value="UniProtKB-KW"/>
</dbReference>
<evidence type="ECO:0000256" key="1">
    <source>
        <dbReference type="ARBA" id="ARBA00000085"/>
    </source>
</evidence>
<dbReference type="GO" id="GO:0000155">
    <property type="term" value="F:phosphorelay sensor kinase activity"/>
    <property type="evidence" value="ECO:0007669"/>
    <property type="project" value="InterPro"/>
</dbReference>
<feature type="domain" description="HAMP" evidence="17">
    <location>
        <begin position="199"/>
        <end position="251"/>
    </location>
</feature>
<comment type="caution">
    <text evidence="18">The sequence shown here is derived from an EMBL/GenBank/DDBJ whole genome shotgun (WGS) entry which is preliminary data.</text>
</comment>
<dbReference type="EC" id="2.7.13.3" evidence="3"/>
<keyword evidence="4" id="KW-1003">Cell membrane</keyword>
<name>A0A9D1LGD7_9FIRM</name>
<dbReference type="CDD" id="cd06225">
    <property type="entry name" value="HAMP"/>
    <property type="match status" value="1"/>
</dbReference>
<reference evidence="18" key="2">
    <citation type="journal article" date="2021" name="PeerJ">
        <title>Extensive microbial diversity within the chicken gut microbiome revealed by metagenomics and culture.</title>
        <authorList>
            <person name="Gilroy R."/>
            <person name="Ravi A."/>
            <person name="Getino M."/>
            <person name="Pursley I."/>
            <person name="Horton D.L."/>
            <person name="Alikhan N.F."/>
            <person name="Baker D."/>
            <person name="Gharbi K."/>
            <person name="Hall N."/>
            <person name="Watson M."/>
            <person name="Adriaenssens E.M."/>
            <person name="Foster-Nyarko E."/>
            <person name="Jarju S."/>
            <person name="Secka A."/>
            <person name="Antonio M."/>
            <person name="Oren A."/>
            <person name="Chaudhuri R.R."/>
            <person name="La Ragione R."/>
            <person name="Hildebrand F."/>
            <person name="Pallen M.J."/>
        </authorList>
    </citation>
    <scope>NUCLEOTIDE SEQUENCE</scope>
    <source>
        <strain evidence="18">CHK193-30670</strain>
    </source>
</reference>
<dbReference type="InterPro" id="IPR004358">
    <property type="entry name" value="Sig_transdc_His_kin-like_C"/>
</dbReference>
<proteinExistence type="predicted"/>
<evidence type="ECO:0000259" key="17">
    <source>
        <dbReference type="PROSITE" id="PS50885"/>
    </source>
</evidence>
<evidence type="ECO:0000256" key="3">
    <source>
        <dbReference type="ARBA" id="ARBA00012438"/>
    </source>
</evidence>
<keyword evidence="5" id="KW-0597">Phosphoprotein</keyword>
<accession>A0A9D1LGD7</accession>
<keyword evidence="14" id="KW-0175">Coiled coil</keyword>
<dbReference type="SUPFAM" id="SSF55874">
    <property type="entry name" value="ATPase domain of HSP90 chaperone/DNA topoisomerase II/histidine kinase"/>
    <property type="match status" value="1"/>
</dbReference>
<keyword evidence="13 15" id="KW-0472">Membrane</keyword>
<evidence type="ECO:0000256" key="12">
    <source>
        <dbReference type="ARBA" id="ARBA00023012"/>
    </source>
</evidence>
<dbReference type="PANTHER" id="PTHR45528:SF1">
    <property type="entry name" value="SENSOR HISTIDINE KINASE CPXA"/>
    <property type="match status" value="1"/>
</dbReference>
<dbReference type="PROSITE" id="PS50109">
    <property type="entry name" value="HIS_KIN"/>
    <property type="match status" value="1"/>
</dbReference>
<dbReference type="SMART" id="SM00304">
    <property type="entry name" value="HAMP"/>
    <property type="match status" value="1"/>
</dbReference>
<keyword evidence="7 15" id="KW-0812">Transmembrane</keyword>
<dbReference type="InterPro" id="IPR003660">
    <property type="entry name" value="HAMP_dom"/>
</dbReference>
<evidence type="ECO:0000256" key="13">
    <source>
        <dbReference type="ARBA" id="ARBA00023136"/>
    </source>
</evidence>
<dbReference type="Gene3D" id="3.30.565.10">
    <property type="entry name" value="Histidine kinase-like ATPase, C-terminal domain"/>
    <property type="match status" value="1"/>
</dbReference>
<evidence type="ECO:0000256" key="10">
    <source>
        <dbReference type="ARBA" id="ARBA00022840"/>
    </source>
</evidence>
<dbReference type="SMART" id="SM00388">
    <property type="entry name" value="HisKA"/>
    <property type="match status" value="1"/>
</dbReference>
<keyword evidence="6" id="KW-0808">Transferase</keyword>
<dbReference type="InterPro" id="IPR005467">
    <property type="entry name" value="His_kinase_dom"/>
</dbReference>
<dbReference type="Gene3D" id="1.10.287.130">
    <property type="match status" value="1"/>
</dbReference>
<evidence type="ECO:0000259" key="16">
    <source>
        <dbReference type="PROSITE" id="PS50109"/>
    </source>
</evidence>
<keyword evidence="9" id="KW-0418">Kinase</keyword>
<dbReference type="PRINTS" id="PR00344">
    <property type="entry name" value="BCTRLSENSOR"/>
</dbReference>
<keyword evidence="10" id="KW-0067">ATP-binding</keyword>
<dbReference type="GO" id="GO:0005886">
    <property type="term" value="C:plasma membrane"/>
    <property type="evidence" value="ECO:0007669"/>
    <property type="project" value="UniProtKB-SubCell"/>
</dbReference>
<dbReference type="SUPFAM" id="SSF158472">
    <property type="entry name" value="HAMP domain-like"/>
    <property type="match status" value="1"/>
</dbReference>
<keyword evidence="11 15" id="KW-1133">Transmembrane helix</keyword>
<evidence type="ECO:0000256" key="6">
    <source>
        <dbReference type="ARBA" id="ARBA00022679"/>
    </source>
</evidence>
<dbReference type="AlphaFoldDB" id="A0A9D1LGD7"/>
<reference evidence="18" key="1">
    <citation type="submission" date="2020-10" db="EMBL/GenBank/DDBJ databases">
        <authorList>
            <person name="Gilroy R."/>
        </authorList>
    </citation>
    <scope>NUCLEOTIDE SEQUENCE</scope>
    <source>
        <strain evidence="18">CHK193-30670</strain>
    </source>
</reference>
<evidence type="ECO:0000256" key="15">
    <source>
        <dbReference type="SAM" id="Phobius"/>
    </source>
</evidence>
<feature type="transmembrane region" description="Helical" evidence="15">
    <location>
        <begin position="176"/>
        <end position="197"/>
    </location>
</feature>
<evidence type="ECO:0000256" key="8">
    <source>
        <dbReference type="ARBA" id="ARBA00022741"/>
    </source>
</evidence>
<organism evidence="18 19">
    <name type="scientific">Candidatus Aphodocola excrementigallinarum</name>
    <dbReference type="NCBI Taxonomy" id="2840670"/>
    <lineage>
        <taxon>Bacteria</taxon>
        <taxon>Bacillati</taxon>
        <taxon>Bacillota</taxon>
        <taxon>Bacilli</taxon>
        <taxon>Candidatus Aphodocola</taxon>
    </lineage>
</organism>
<evidence type="ECO:0000256" key="7">
    <source>
        <dbReference type="ARBA" id="ARBA00022692"/>
    </source>
</evidence>
<evidence type="ECO:0000256" key="9">
    <source>
        <dbReference type="ARBA" id="ARBA00022777"/>
    </source>
</evidence>
<dbReference type="InterPro" id="IPR003661">
    <property type="entry name" value="HisK_dim/P_dom"/>
</dbReference>
<evidence type="ECO:0000313" key="18">
    <source>
        <dbReference type="EMBL" id="HIU39673.1"/>
    </source>
</evidence>
<dbReference type="PANTHER" id="PTHR45528">
    <property type="entry name" value="SENSOR HISTIDINE KINASE CPXA"/>
    <property type="match status" value="1"/>
</dbReference>
<dbReference type="FunFam" id="1.10.287.130:FF:000001">
    <property type="entry name" value="Two-component sensor histidine kinase"/>
    <property type="match status" value="1"/>
</dbReference>
<comment type="catalytic activity">
    <reaction evidence="1">
        <text>ATP + protein L-histidine = ADP + protein N-phospho-L-histidine.</text>
        <dbReference type="EC" id="2.7.13.3"/>
    </reaction>
</comment>
<keyword evidence="12" id="KW-0902">Two-component regulatory system</keyword>
<evidence type="ECO:0000313" key="19">
    <source>
        <dbReference type="Proteomes" id="UP000824074"/>
    </source>
</evidence>
<dbReference type="SUPFAM" id="SSF47384">
    <property type="entry name" value="Homodimeric domain of signal transducing histidine kinase"/>
    <property type="match status" value="1"/>
</dbReference>